<accession>A0ABY7FYT4</accession>
<name>A0ABY7FYT4_MYAAR</name>
<feature type="compositionally biased region" description="Polar residues" evidence="2">
    <location>
        <begin position="374"/>
        <end position="388"/>
    </location>
</feature>
<keyword evidence="1" id="KW-0175">Coiled coil</keyword>
<evidence type="ECO:0000313" key="3">
    <source>
        <dbReference type="EMBL" id="WAR27363.1"/>
    </source>
</evidence>
<keyword evidence="4" id="KW-1185">Reference proteome</keyword>
<feature type="compositionally biased region" description="Basic and acidic residues" evidence="2">
    <location>
        <begin position="29"/>
        <end position="44"/>
    </location>
</feature>
<dbReference type="EMBL" id="CP111026">
    <property type="protein sequence ID" value="WAR27363.1"/>
    <property type="molecule type" value="Genomic_DNA"/>
</dbReference>
<protein>
    <submittedName>
        <fullName evidence="3">Uncharacterized protein</fullName>
    </submittedName>
</protein>
<feature type="coiled-coil region" evidence="1">
    <location>
        <begin position="127"/>
        <end position="154"/>
    </location>
</feature>
<feature type="region of interest" description="Disordered" evidence="2">
    <location>
        <begin position="18"/>
        <end position="60"/>
    </location>
</feature>
<organism evidence="3 4">
    <name type="scientific">Mya arenaria</name>
    <name type="common">Soft-shell clam</name>
    <dbReference type="NCBI Taxonomy" id="6604"/>
    <lineage>
        <taxon>Eukaryota</taxon>
        <taxon>Metazoa</taxon>
        <taxon>Spiralia</taxon>
        <taxon>Lophotrochozoa</taxon>
        <taxon>Mollusca</taxon>
        <taxon>Bivalvia</taxon>
        <taxon>Autobranchia</taxon>
        <taxon>Heteroconchia</taxon>
        <taxon>Euheterodonta</taxon>
        <taxon>Imparidentia</taxon>
        <taxon>Neoheterodontei</taxon>
        <taxon>Myida</taxon>
        <taxon>Myoidea</taxon>
        <taxon>Myidae</taxon>
        <taxon>Mya</taxon>
    </lineage>
</organism>
<proteinExistence type="predicted"/>
<feature type="compositionally biased region" description="Polar residues" evidence="2">
    <location>
        <begin position="284"/>
        <end position="301"/>
    </location>
</feature>
<gene>
    <name evidence="3" type="ORF">MAR_013067</name>
</gene>
<evidence type="ECO:0000256" key="1">
    <source>
        <dbReference type="SAM" id="Coils"/>
    </source>
</evidence>
<evidence type="ECO:0000256" key="2">
    <source>
        <dbReference type="SAM" id="MobiDB-lite"/>
    </source>
</evidence>
<feature type="coiled-coil region" evidence="1">
    <location>
        <begin position="65"/>
        <end position="92"/>
    </location>
</feature>
<evidence type="ECO:0000313" key="4">
    <source>
        <dbReference type="Proteomes" id="UP001164746"/>
    </source>
</evidence>
<reference evidence="3" key="1">
    <citation type="submission" date="2022-11" db="EMBL/GenBank/DDBJ databases">
        <title>Centuries of genome instability and evolution in soft-shell clam transmissible cancer (bioRxiv).</title>
        <authorList>
            <person name="Hart S.F.M."/>
            <person name="Yonemitsu M.A."/>
            <person name="Giersch R.M."/>
            <person name="Beal B.F."/>
            <person name="Arriagada G."/>
            <person name="Davis B.W."/>
            <person name="Ostrander E.A."/>
            <person name="Goff S.P."/>
            <person name="Metzger M.J."/>
        </authorList>
    </citation>
    <scope>NUCLEOTIDE SEQUENCE</scope>
    <source>
        <strain evidence="3">MELC-2E11</strain>
        <tissue evidence="3">Siphon/mantle</tissue>
    </source>
</reference>
<feature type="compositionally biased region" description="Low complexity" evidence="2">
    <location>
        <begin position="308"/>
        <end position="319"/>
    </location>
</feature>
<dbReference type="Proteomes" id="UP001164746">
    <property type="component" value="Chromosome 15"/>
</dbReference>
<feature type="region of interest" description="Disordered" evidence="2">
    <location>
        <begin position="276"/>
        <end position="397"/>
    </location>
</feature>
<sequence>MATQTLINADVDLDLKRKRSETSSVSELDTSRTKGIEAEGTTKEKQKKKKSKKAEINEDSDMADIKEIMKQWKQINTKLERLESKIEKAVLKGDGTIRSSIKDLMTEMKEDLLKSVTNRIEILEGKLFEKEESSEKLAQKVTALEEQLEKNTEETFRVNNQLDFEHSEKEGANGDEERELEINHFSRLENEYQTPLEGMEEFTTKTWDTFMSNCGCGNCQLIKYGSNITLTTAPLDADAIIFPGEAKDYKQNGEDCPAVIQAFMRDELGIETEISVDHARRSRAPNTQAPSASKPVSTSNPFAVLDSRTPQNTTTRRPTLAGKKKATSPLETGTYFKKPNCYNSDSDTTSEIDLTDSPSLLDTQPPPQERGDQESLTPSDNPGASDQTADQRPEENM</sequence>